<dbReference type="PANTHER" id="PTHR30173">
    <property type="entry name" value="SIGMA 19 FACTOR"/>
    <property type="match status" value="1"/>
</dbReference>
<dbReference type="NCBIfam" id="TIGR02937">
    <property type="entry name" value="sigma70-ECF"/>
    <property type="match status" value="1"/>
</dbReference>
<keyword evidence="5" id="KW-0804">Transcription</keyword>
<keyword evidence="4" id="KW-0731">Sigma factor</keyword>
<keyword evidence="3" id="KW-0805">Transcription regulation</keyword>
<evidence type="ECO:0000256" key="5">
    <source>
        <dbReference type="ARBA" id="ARBA00023163"/>
    </source>
</evidence>
<evidence type="ECO:0000259" key="8">
    <source>
        <dbReference type="Pfam" id="PF12680"/>
    </source>
</evidence>
<dbReference type="Pfam" id="PF12680">
    <property type="entry name" value="SnoaL_2"/>
    <property type="match status" value="1"/>
</dbReference>
<dbReference type="Gene3D" id="3.10.450.50">
    <property type="match status" value="1"/>
</dbReference>
<feature type="domain" description="SnoaL-like" evidence="8">
    <location>
        <begin position="183"/>
        <end position="252"/>
    </location>
</feature>
<dbReference type="InterPro" id="IPR007627">
    <property type="entry name" value="RNA_pol_sigma70_r2"/>
</dbReference>
<evidence type="ECO:0000256" key="4">
    <source>
        <dbReference type="ARBA" id="ARBA00023082"/>
    </source>
</evidence>
<dbReference type="Pfam" id="PF04542">
    <property type="entry name" value="Sigma70_r2"/>
    <property type="match status" value="1"/>
</dbReference>
<reference evidence="9 10" key="1">
    <citation type="submission" date="2020-08" db="EMBL/GenBank/DDBJ databases">
        <title>Sequencing the genomes of 1000 actinobacteria strains.</title>
        <authorList>
            <person name="Klenk H.-P."/>
        </authorList>
    </citation>
    <scope>NUCLEOTIDE SEQUENCE [LARGE SCALE GENOMIC DNA]</scope>
    <source>
        <strain evidence="9 10">DSM 44593</strain>
    </source>
</reference>
<name>A0A841EB42_9ACTN</name>
<keyword evidence="10" id="KW-1185">Reference proteome</keyword>
<dbReference type="EMBL" id="JACHLY010000001">
    <property type="protein sequence ID" value="MBB5998283.1"/>
    <property type="molecule type" value="Genomic_DNA"/>
</dbReference>
<evidence type="ECO:0000259" key="7">
    <source>
        <dbReference type="Pfam" id="PF08281"/>
    </source>
</evidence>
<accession>A0A841EB42</accession>
<evidence type="ECO:0000256" key="3">
    <source>
        <dbReference type="ARBA" id="ARBA00023015"/>
    </source>
</evidence>
<proteinExistence type="inferred from homology"/>
<dbReference type="GO" id="GO:0006352">
    <property type="term" value="P:DNA-templated transcription initiation"/>
    <property type="evidence" value="ECO:0007669"/>
    <property type="project" value="InterPro"/>
</dbReference>
<dbReference type="InterPro" id="IPR013324">
    <property type="entry name" value="RNA_pol_sigma_r3/r4-like"/>
</dbReference>
<dbReference type="Gene3D" id="1.10.1740.10">
    <property type="match status" value="1"/>
</dbReference>
<dbReference type="SUPFAM" id="SSF88659">
    <property type="entry name" value="Sigma3 and sigma4 domains of RNA polymerase sigma factors"/>
    <property type="match status" value="1"/>
</dbReference>
<sequence length="313" mass="33454">MAVPEADAAKAALFDEQRPRMLGLAYRMLGSAAEAEDAVQDAYLRWNAADTAAVRVPAAWLTKVVTNLCLNRLTSAQATRESYIGPWLPEPVLIDDGALGPLETAEQRDSVSVGVLVVLERLTPPERAVFVLREAFGHTHREIADLLDVGEDHSRQLLRRAREHVNAPRRRFAADTAQQRRIVERFFAATVQGDVRALERMLAEDAVAWSDGGGATRAARRPISGRAKVARYLAAVAALPEAEGLRAEAAEVNGESAGVLRIGGELIGVVWLEADSGGRVAAVRAVLNPGKLAYFASQTGTGAHGDADGAPAD</sequence>
<dbReference type="PANTHER" id="PTHR30173:SF36">
    <property type="entry name" value="ECF RNA POLYMERASE SIGMA FACTOR SIGJ"/>
    <property type="match status" value="1"/>
</dbReference>
<dbReference type="InterPro" id="IPR037401">
    <property type="entry name" value="SnoaL-like"/>
</dbReference>
<evidence type="ECO:0000256" key="1">
    <source>
        <dbReference type="ARBA" id="ARBA00010641"/>
    </source>
</evidence>
<evidence type="ECO:0000313" key="10">
    <source>
        <dbReference type="Proteomes" id="UP000578077"/>
    </source>
</evidence>
<dbReference type="InterPro" id="IPR032710">
    <property type="entry name" value="NTF2-like_dom_sf"/>
</dbReference>
<dbReference type="InterPro" id="IPR052704">
    <property type="entry name" value="ECF_Sigma-70_Domain"/>
</dbReference>
<dbReference type="AlphaFoldDB" id="A0A841EB42"/>
<dbReference type="SUPFAM" id="SSF54427">
    <property type="entry name" value="NTF2-like"/>
    <property type="match status" value="1"/>
</dbReference>
<dbReference type="NCBIfam" id="NF007214">
    <property type="entry name" value="PRK09636.1"/>
    <property type="match status" value="1"/>
</dbReference>
<protein>
    <submittedName>
        <fullName evidence="9">RNA polymerase sigma-70 factor (ECF subfamily)</fullName>
    </submittedName>
</protein>
<dbReference type="Proteomes" id="UP000578077">
    <property type="component" value="Unassembled WGS sequence"/>
</dbReference>
<dbReference type="InterPro" id="IPR036388">
    <property type="entry name" value="WH-like_DNA-bd_sf"/>
</dbReference>
<gene>
    <name evidence="9" type="ORF">HNR25_002034</name>
</gene>
<dbReference type="Gene3D" id="1.10.10.10">
    <property type="entry name" value="Winged helix-like DNA-binding domain superfamily/Winged helix DNA-binding domain"/>
    <property type="match status" value="1"/>
</dbReference>
<evidence type="ECO:0000256" key="2">
    <source>
        <dbReference type="ARBA" id="ARBA00011344"/>
    </source>
</evidence>
<comment type="similarity">
    <text evidence="1">Belongs to the sigma-70 factor family. ECF subfamily.</text>
</comment>
<evidence type="ECO:0000259" key="6">
    <source>
        <dbReference type="Pfam" id="PF04542"/>
    </source>
</evidence>
<evidence type="ECO:0000313" key="9">
    <source>
        <dbReference type="EMBL" id="MBB5998283.1"/>
    </source>
</evidence>
<organism evidence="9 10">
    <name type="scientific">Streptomonospora salina</name>
    <dbReference type="NCBI Taxonomy" id="104205"/>
    <lineage>
        <taxon>Bacteria</taxon>
        <taxon>Bacillati</taxon>
        <taxon>Actinomycetota</taxon>
        <taxon>Actinomycetes</taxon>
        <taxon>Streptosporangiales</taxon>
        <taxon>Nocardiopsidaceae</taxon>
        <taxon>Streptomonospora</taxon>
    </lineage>
</organism>
<dbReference type="RefSeq" id="WP_312862457.1">
    <property type="nucleotide sequence ID" value="NZ_BAABKT010000014.1"/>
</dbReference>
<dbReference type="Pfam" id="PF08281">
    <property type="entry name" value="Sigma70_r4_2"/>
    <property type="match status" value="1"/>
</dbReference>
<dbReference type="SUPFAM" id="SSF88946">
    <property type="entry name" value="Sigma2 domain of RNA polymerase sigma factors"/>
    <property type="match status" value="1"/>
</dbReference>
<feature type="domain" description="RNA polymerase sigma factor 70 region 4 type 2" evidence="7">
    <location>
        <begin position="117"/>
        <end position="164"/>
    </location>
</feature>
<comment type="caution">
    <text evidence="9">The sequence shown here is derived from an EMBL/GenBank/DDBJ whole genome shotgun (WGS) entry which is preliminary data.</text>
</comment>
<comment type="subunit">
    <text evidence="2">Interacts transiently with the RNA polymerase catalytic core formed by RpoA, RpoB, RpoC and RpoZ (2 alpha, 1 beta, 1 beta' and 1 omega subunit) to form the RNA polymerase holoenzyme that can initiate transcription.</text>
</comment>
<dbReference type="InterPro" id="IPR014284">
    <property type="entry name" value="RNA_pol_sigma-70_dom"/>
</dbReference>
<dbReference type="GO" id="GO:0016987">
    <property type="term" value="F:sigma factor activity"/>
    <property type="evidence" value="ECO:0007669"/>
    <property type="project" value="UniProtKB-KW"/>
</dbReference>
<feature type="domain" description="RNA polymerase sigma-70 region 2" evidence="6">
    <location>
        <begin position="13"/>
        <end position="77"/>
    </location>
</feature>
<dbReference type="GO" id="GO:0003677">
    <property type="term" value="F:DNA binding"/>
    <property type="evidence" value="ECO:0007669"/>
    <property type="project" value="InterPro"/>
</dbReference>
<dbReference type="InterPro" id="IPR013325">
    <property type="entry name" value="RNA_pol_sigma_r2"/>
</dbReference>
<dbReference type="InterPro" id="IPR013249">
    <property type="entry name" value="RNA_pol_sigma70_r4_t2"/>
</dbReference>